<name>A0A699XED5_TANCI</name>
<accession>A0A699XED5</accession>
<dbReference type="EMBL" id="BKCJ011828556">
    <property type="protein sequence ID" value="GFD56358.1"/>
    <property type="molecule type" value="Genomic_DNA"/>
</dbReference>
<evidence type="ECO:0000313" key="1">
    <source>
        <dbReference type="EMBL" id="GFD56358.1"/>
    </source>
</evidence>
<organism evidence="1">
    <name type="scientific">Tanacetum cinerariifolium</name>
    <name type="common">Dalmatian daisy</name>
    <name type="synonym">Chrysanthemum cinerariifolium</name>
    <dbReference type="NCBI Taxonomy" id="118510"/>
    <lineage>
        <taxon>Eukaryota</taxon>
        <taxon>Viridiplantae</taxon>
        <taxon>Streptophyta</taxon>
        <taxon>Embryophyta</taxon>
        <taxon>Tracheophyta</taxon>
        <taxon>Spermatophyta</taxon>
        <taxon>Magnoliopsida</taxon>
        <taxon>eudicotyledons</taxon>
        <taxon>Gunneridae</taxon>
        <taxon>Pentapetalae</taxon>
        <taxon>asterids</taxon>
        <taxon>campanulids</taxon>
        <taxon>Asterales</taxon>
        <taxon>Asteraceae</taxon>
        <taxon>Asteroideae</taxon>
        <taxon>Anthemideae</taxon>
        <taxon>Anthemidinae</taxon>
        <taxon>Tanacetum</taxon>
    </lineage>
</organism>
<reference evidence="1" key="1">
    <citation type="journal article" date="2019" name="Sci. Rep.">
        <title>Draft genome of Tanacetum cinerariifolium, the natural source of mosquito coil.</title>
        <authorList>
            <person name="Yamashiro T."/>
            <person name="Shiraishi A."/>
            <person name="Satake H."/>
            <person name="Nakayama K."/>
        </authorList>
    </citation>
    <scope>NUCLEOTIDE SEQUENCE</scope>
</reference>
<comment type="caution">
    <text evidence="1">The sequence shown here is derived from an EMBL/GenBank/DDBJ whole genome shotgun (WGS) entry which is preliminary data.</text>
</comment>
<proteinExistence type="predicted"/>
<dbReference type="AlphaFoldDB" id="A0A699XED5"/>
<protein>
    <submittedName>
        <fullName evidence="1">Uncharacterized protein</fullName>
    </submittedName>
</protein>
<gene>
    <name evidence="1" type="ORF">Tci_928327</name>
</gene>
<feature type="non-terminal residue" evidence="1">
    <location>
        <position position="88"/>
    </location>
</feature>
<sequence>MRPFVHRRPLLAGAIGAGGVAARMQPAIERRQHQADDSWFHGQAFTSALHSRPPPNVFPDPAPACCAGKMADGVEPRVPPATVIARRR</sequence>